<dbReference type="PANTHER" id="PTHR43441">
    <property type="entry name" value="RIBOSOMAL-PROTEIN-SERINE ACETYLTRANSFERASE"/>
    <property type="match status" value="1"/>
</dbReference>
<keyword evidence="3" id="KW-1185">Reference proteome</keyword>
<organism evidence="2 3">
    <name type="scientific">Chromobacterium subtsugae</name>
    <dbReference type="NCBI Taxonomy" id="251747"/>
    <lineage>
        <taxon>Bacteria</taxon>
        <taxon>Pseudomonadati</taxon>
        <taxon>Pseudomonadota</taxon>
        <taxon>Betaproteobacteria</taxon>
        <taxon>Neisseriales</taxon>
        <taxon>Chromobacteriaceae</taxon>
        <taxon>Chromobacterium</taxon>
    </lineage>
</organism>
<dbReference type="Gene3D" id="3.40.630.30">
    <property type="match status" value="1"/>
</dbReference>
<evidence type="ECO:0000259" key="1">
    <source>
        <dbReference type="PROSITE" id="PS51186"/>
    </source>
</evidence>
<dbReference type="GeneID" id="89687138"/>
<sequence length="177" mass="19601">MSRVGIREADPARDAPALFALMASSRPTLAQWLSSTVRPQSAADMAALLLAQARSNQEGRAAHRLIEVDSEVAGVCSLHGINLAHGYARLGYWLADHHVGKGTMGLALWLLLAYAFDELGLHRLELGCAPENLRSCRVAERLGFKLEGELRDAQFLNGRFWNMRCYGLLADEWKNRT</sequence>
<dbReference type="PANTHER" id="PTHR43441:SF11">
    <property type="entry name" value="RIBOSOMAL-PROTEIN-SERINE ACETYLTRANSFERASE"/>
    <property type="match status" value="1"/>
</dbReference>
<dbReference type="Pfam" id="PF13302">
    <property type="entry name" value="Acetyltransf_3"/>
    <property type="match status" value="1"/>
</dbReference>
<comment type="caution">
    <text evidence="2">The sequence shown here is derived from an EMBL/GenBank/DDBJ whole genome shotgun (WGS) entry which is preliminary data.</text>
</comment>
<dbReference type="Proteomes" id="UP000711178">
    <property type="component" value="Unassembled WGS sequence"/>
</dbReference>
<protein>
    <submittedName>
        <fullName evidence="2">GNAT family N-acetyltransferase</fullName>
    </submittedName>
</protein>
<dbReference type="RefSeq" id="WP_080770238.1">
    <property type="nucleotide sequence ID" value="NZ_CP142381.1"/>
</dbReference>
<dbReference type="SUPFAM" id="SSF55729">
    <property type="entry name" value="Acyl-CoA N-acyltransferases (Nat)"/>
    <property type="match status" value="1"/>
</dbReference>
<name>A0ABS7F9D5_9NEIS</name>
<evidence type="ECO:0000313" key="3">
    <source>
        <dbReference type="Proteomes" id="UP000711178"/>
    </source>
</evidence>
<dbReference type="EMBL" id="JAHDTB010000002">
    <property type="protein sequence ID" value="MBW8286698.1"/>
    <property type="molecule type" value="Genomic_DNA"/>
</dbReference>
<gene>
    <name evidence="2" type="ORF">KIF53_03515</name>
</gene>
<dbReference type="InterPro" id="IPR051908">
    <property type="entry name" value="Ribosomal_N-acetyltransferase"/>
</dbReference>
<dbReference type="InterPro" id="IPR016181">
    <property type="entry name" value="Acyl_CoA_acyltransferase"/>
</dbReference>
<evidence type="ECO:0000313" key="2">
    <source>
        <dbReference type="EMBL" id="MBW8286698.1"/>
    </source>
</evidence>
<feature type="domain" description="N-acetyltransferase" evidence="1">
    <location>
        <begin position="4"/>
        <end position="168"/>
    </location>
</feature>
<reference evidence="2 3" key="1">
    <citation type="submission" date="2021-05" db="EMBL/GenBank/DDBJ databases">
        <title>Draft Whole Genome Sequencing Of Biosensor Chromobacterium violaceum Strain CV026 Reveals A Regulatory RNA In Chromobacterium violaceum Phenotype Regulatory Network.</title>
        <authorList>
            <person name="Hong K.W."/>
            <person name="Chan K.G."/>
            <person name="Chang C.-Y."/>
        </authorList>
    </citation>
    <scope>NUCLEOTIDE SEQUENCE [LARGE SCALE GENOMIC DNA]</scope>
    <source>
        <strain evidence="2 3">ATCC 31532</strain>
    </source>
</reference>
<dbReference type="PROSITE" id="PS51186">
    <property type="entry name" value="GNAT"/>
    <property type="match status" value="1"/>
</dbReference>
<accession>A0ABS7F9D5</accession>
<dbReference type="InterPro" id="IPR000182">
    <property type="entry name" value="GNAT_dom"/>
</dbReference>
<proteinExistence type="predicted"/>